<reference evidence="11 12" key="1">
    <citation type="submission" date="2017-08" db="EMBL/GenBank/DDBJ databases">
        <title>Infants hospitalized years apart are colonized by the same room-sourced microbial strains.</title>
        <authorList>
            <person name="Brooks B."/>
            <person name="Olm M.R."/>
            <person name="Firek B.A."/>
            <person name="Baker R."/>
            <person name="Thomas B.C."/>
            <person name="Morowitz M.J."/>
            <person name="Banfield J.F."/>
        </authorList>
    </citation>
    <scope>NUCLEOTIDE SEQUENCE [LARGE SCALE GENOMIC DNA]</scope>
    <source>
        <strain evidence="11">S2_018_000_R2_101</strain>
    </source>
</reference>
<comment type="subcellular location">
    <subcellularLocation>
        <location evidence="1 9">Cell inner membrane</location>
        <topology evidence="1 9">Single-pass membrane protein</topology>
    </subcellularLocation>
</comment>
<dbReference type="AlphaFoldDB" id="A0A2W5A728"/>
<evidence type="ECO:0000259" key="10">
    <source>
        <dbReference type="Pfam" id="PF26002"/>
    </source>
</evidence>
<name>A0A2W5A728_9SPHN</name>
<dbReference type="Gene3D" id="2.40.30.170">
    <property type="match status" value="1"/>
</dbReference>
<dbReference type="EMBL" id="QFNN01000070">
    <property type="protein sequence ID" value="PZO89176.1"/>
    <property type="molecule type" value="Genomic_DNA"/>
</dbReference>
<dbReference type="PANTHER" id="PTHR30386">
    <property type="entry name" value="MEMBRANE FUSION SUBUNIT OF EMRAB-TOLC MULTIDRUG EFFLUX PUMP"/>
    <property type="match status" value="1"/>
</dbReference>
<dbReference type="SUPFAM" id="SSF111369">
    <property type="entry name" value="HlyD-like secretion proteins"/>
    <property type="match status" value="1"/>
</dbReference>
<dbReference type="Gene3D" id="1.10.287.470">
    <property type="entry name" value="Helix hairpin bin"/>
    <property type="match status" value="1"/>
</dbReference>
<gene>
    <name evidence="11" type="ORF">DI623_11160</name>
</gene>
<evidence type="ECO:0000256" key="4">
    <source>
        <dbReference type="ARBA" id="ARBA00022475"/>
    </source>
</evidence>
<dbReference type="GO" id="GO:0005886">
    <property type="term" value="C:plasma membrane"/>
    <property type="evidence" value="ECO:0007669"/>
    <property type="project" value="UniProtKB-SubCell"/>
</dbReference>
<dbReference type="InterPro" id="IPR010129">
    <property type="entry name" value="T1SS_HlyD"/>
</dbReference>
<comment type="similarity">
    <text evidence="2 9">Belongs to the membrane fusion protein (MFP) (TC 8.A.1) family.</text>
</comment>
<dbReference type="InterPro" id="IPR058982">
    <property type="entry name" value="Beta-barrel_AprE"/>
</dbReference>
<comment type="caution">
    <text evidence="11">The sequence shown here is derived from an EMBL/GenBank/DDBJ whole genome shotgun (WGS) entry which is preliminary data.</text>
</comment>
<evidence type="ECO:0000256" key="1">
    <source>
        <dbReference type="ARBA" id="ARBA00004377"/>
    </source>
</evidence>
<dbReference type="Proteomes" id="UP000249066">
    <property type="component" value="Unassembled WGS sequence"/>
</dbReference>
<feature type="transmembrane region" description="Helical" evidence="9">
    <location>
        <begin position="12"/>
        <end position="33"/>
    </location>
</feature>
<keyword evidence="7 9" id="KW-1133">Transmembrane helix</keyword>
<dbReference type="PANTHER" id="PTHR30386:SF26">
    <property type="entry name" value="TRANSPORT PROTEIN COMB"/>
    <property type="match status" value="1"/>
</dbReference>
<dbReference type="NCBIfam" id="TIGR01843">
    <property type="entry name" value="type_I_hlyD"/>
    <property type="match status" value="1"/>
</dbReference>
<keyword evidence="6 9" id="KW-0812">Transmembrane</keyword>
<keyword evidence="4 9" id="KW-1003">Cell membrane</keyword>
<dbReference type="GO" id="GO:0015031">
    <property type="term" value="P:protein transport"/>
    <property type="evidence" value="ECO:0007669"/>
    <property type="project" value="InterPro"/>
</dbReference>
<evidence type="ECO:0000256" key="9">
    <source>
        <dbReference type="RuleBase" id="RU365093"/>
    </source>
</evidence>
<keyword evidence="5 9" id="KW-0997">Cell inner membrane</keyword>
<evidence type="ECO:0000313" key="12">
    <source>
        <dbReference type="Proteomes" id="UP000249066"/>
    </source>
</evidence>
<sequence length="389" mass="42311">MDTHRRKAGLSAANWIILLSAVAVFAFIIWSLWAELDQITRARGVAVPSGRIQLVQSADGGVIKEIRVREGQKVRKGQVLVTLDKIKLGAGADEARARVAGLKSAMVRIQAELFNKPLAFPADVQAFPDFVANQRQLYAQRRASYSADINALEAQARLARQELAMNQPLVASGDVARSEIIRMQRSVADINGQIAMRRARYLADLQAEYAQTEEQLVSAQQMLTQRADALGSADLVAPTDGVVKNIRVTTVGGVLQPGEEMLSIVPTGDALIVEAKVSPADIAFVRVGQTASVKFDAYDSSIYGAAEGRVTFVSPDTLTEERPGAPAETFYRVRLAVDTRHMRPHEPGETIAIQPGMTATVEIKTGRSTVFRYLTKPITKTTSESLGER</sequence>
<evidence type="ECO:0000256" key="6">
    <source>
        <dbReference type="ARBA" id="ARBA00022692"/>
    </source>
</evidence>
<evidence type="ECO:0000256" key="5">
    <source>
        <dbReference type="ARBA" id="ARBA00022519"/>
    </source>
</evidence>
<keyword evidence="8 9" id="KW-0472">Membrane</keyword>
<evidence type="ECO:0000313" key="11">
    <source>
        <dbReference type="EMBL" id="PZO89176.1"/>
    </source>
</evidence>
<evidence type="ECO:0000256" key="2">
    <source>
        <dbReference type="ARBA" id="ARBA00009477"/>
    </source>
</evidence>
<evidence type="ECO:0000256" key="8">
    <source>
        <dbReference type="ARBA" id="ARBA00023136"/>
    </source>
</evidence>
<protein>
    <recommendedName>
        <fullName evidence="9">Membrane fusion protein (MFP) family protein</fullName>
    </recommendedName>
</protein>
<dbReference type="Pfam" id="PF26002">
    <property type="entry name" value="Beta-barrel_AprE"/>
    <property type="match status" value="1"/>
</dbReference>
<dbReference type="PRINTS" id="PR01490">
    <property type="entry name" value="RTXTOXIND"/>
</dbReference>
<dbReference type="Gene3D" id="2.40.50.100">
    <property type="match status" value="1"/>
</dbReference>
<evidence type="ECO:0000256" key="3">
    <source>
        <dbReference type="ARBA" id="ARBA00022448"/>
    </source>
</evidence>
<accession>A0A2W5A728</accession>
<feature type="domain" description="AprE-like beta-barrel" evidence="10">
    <location>
        <begin position="271"/>
        <end position="366"/>
    </location>
</feature>
<evidence type="ECO:0000256" key="7">
    <source>
        <dbReference type="ARBA" id="ARBA00022989"/>
    </source>
</evidence>
<keyword evidence="3 9" id="KW-0813">Transport</keyword>
<organism evidence="11 12">
    <name type="scientific">Sphingomonas sanxanigenens</name>
    <dbReference type="NCBI Taxonomy" id="397260"/>
    <lineage>
        <taxon>Bacteria</taxon>
        <taxon>Pseudomonadati</taxon>
        <taxon>Pseudomonadota</taxon>
        <taxon>Alphaproteobacteria</taxon>
        <taxon>Sphingomonadales</taxon>
        <taxon>Sphingomonadaceae</taxon>
        <taxon>Sphingomonas</taxon>
    </lineage>
</organism>
<proteinExistence type="inferred from homology"/>
<dbReference type="InterPro" id="IPR050739">
    <property type="entry name" value="MFP"/>
</dbReference>